<gene>
    <name evidence="1" type="ORF">BT96DRAFT_319801</name>
</gene>
<organism evidence="1 2">
    <name type="scientific">Gymnopus androsaceus JB14</name>
    <dbReference type="NCBI Taxonomy" id="1447944"/>
    <lineage>
        <taxon>Eukaryota</taxon>
        <taxon>Fungi</taxon>
        <taxon>Dikarya</taxon>
        <taxon>Basidiomycota</taxon>
        <taxon>Agaricomycotina</taxon>
        <taxon>Agaricomycetes</taxon>
        <taxon>Agaricomycetidae</taxon>
        <taxon>Agaricales</taxon>
        <taxon>Marasmiineae</taxon>
        <taxon>Omphalotaceae</taxon>
        <taxon>Gymnopus</taxon>
    </lineage>
</organism>
<evidence type="ECO:0000313" key="2">
    <source>
        <dbReference type="Proteomes" id="UP000799118"/>
    </source>
</evidence>
<dbReference type="EMBL" id="ML769635">
    <property type="protein sequence ID" value="KAE9391147.1"/>
    <property type="molecule type" value="Genomic_DNA"/>
</dbReference>
<dbReference type="Proteomes" id="UP000799118">
    <property type="component" value="Unassembled WGS sequence"/>
</dbReference>
<sequence length="101" mass="10949">MTDLASTFCFAEASCRKGTSHPESVPTALPHPSSTSSAILLVPLPSSSSAASLLPVPPSSNLIPNRHLHPNYNHYQNLSMTFCFKLKQPQSKLELDHSAYT</sequence>
<evidence type="ECO:0000313" key="1">
    <source>
        <dbReference type="EMBL" id="KAE9391147.1"/>
    </source>
</evidence>
<proteinExistence type="predicted"/>
<dbReference type="AlphaFoldDB" id="A0A6A4H1U1"/>
<reference evidence="1" key="1">
    <citation type="journal article" date="2019" name="Environ. Microbiol.">
        <title>Fungal ecological strategies reflected in gene transcription - a case study of two litter decomposers.</title>
        <authorList>
            <person name="Barbi F."/>
            <person name="Kohler A."/>
            <person name="Barry K."/>
            <person name="Baskaran P."/>
            <person name="Daum C."/>
            <person name="Fauchery L."/>
            <person name="Ihrmark K."/>
            <person name="Kuo A."/>
            <person name="LaButti K."/>
            <person name="Lipzen A."/>
            <person name="Morin E."/>
            <person name="Grigoriev I.V."/>
            <person name="Henrissat B."/>
            <person name="Lindahl B."/>
            <person name="Martin F."/>
        </authorList>
    </citation>
    <scope>NUCLEOTIDE SEQUENCE</scope>
    <source>
        <strain evidence="1">JB14</strain>
    </source>
</reference>
<accession>A0A6A4H1U1</accession>
<name>A0A6A4H1U1_9AGAR</name>
<protein>
    <submittedName>
        <fullName evidence="1">Uncharacterized protein</fullName>
    </submittedName>
</protein>
<keyword evidence="2" id="KW-1185">Reference proteome</keyword>